<dbReference type="Pfam" id="PF13489">
    <property type="entry name" value="Methyltransf_23"/>
    <property type="match status" value="1"/>
</dbReference>
<dbReference type="Proteomes" id="UP000334340">
    <property type="component" value="Unassembled WGS sequence"/>
</dbReference>
<accession>A0A564ZHI4</accession>
<organism evidence="1 2">
    <name type="scientific">Candidatus Methylomirabilis lanthanidiphila</name>
    <dbReference type="NCBI Taxonomy" id="2211376"/>
    <lineage>
        <taxon>Bacteria</taxon>
        <taxon>Candidatus Methylomirabilota</taxon>
        <taxon>Candidatus Methylomirabilia</taxon>
        <taxon>Candidatus Methylomirabilales</taxon>
        <taxon>Candidatus Methylomirabilaceae</taxon>
        <taxon>Candidatus Methylomirabilis</taxon>
    </lineage>
</organism>
<keyword evidence="2" id="KW-1185">Reference proteome</keyword>
<dbReference type="AlphaFoldDB" id="A0A564ZHI4"/>
<dbReference type="SUPFAM" id="SSF53335">
    <property type="entry name" value="S-adenosyl-L-methionine-dependent methyltransferases"/>
    <property type="match status" value="1"/>
</dbReference>
<reference evidence="1 2" key="1">
    <citation type="submission" date="2019-07" db="EMBL/GenBank/DDBJ databases">
        <authorList>
            <person name="Cremers G."/>
        </authorList>
    </citation>
    <scope>NUCLEOTIDE SEQUENCE [LARGE SCALE GENOMIC DNA]</scope>
</reference>
<dbReference type="EMBL" id="CABIKM010000011">
    <property type="protein sequence ID" value="VUZ84377.1"/>
    <property type="molecule type" value="Genomic_DNA"/>
</dbReference>
<dbReference type="CDD" id="cd02440">
    <property type="entry name" value="AdoMet_MTases"/>
    <property type="match status" value="1"/>
</dbReference>
<dbReference type="Gene3D" id="3.40.50.150">
    <property type="entry name" value="Vaccinia Virus protein VP39"/>
    <property type="match status" value="1"/>
</dbReference>
<evidence type="ECO:0000313" key="1">
    <source>
        <dbReference type="EMBL" id="VUZ84377.1"/>
    </source>
</evidence>
<sequence length="243" mass="27307">MDASYADVYPELYKHHWWWRVREEILLRKIGGLLIDVSGHARILDVGCGAGLFFDALEHLGHVEGIESDASAITRAGRWGSRIVAGELDASYRPTQPFDLILMLDVIEHIHDPTHLLRRAGEILNPSGRIVVTVPAFDWIWTPHDDINYRVRRYTAGQLRSTMDRAGLVTLETRYLFQSLVGPKLLIRAKEALISTRPRVPQVPAPAWNAGLRVWCRAEYLLAGWLPFGNSLMAVATGANPRG</sequence>
<keyword evidence="1" id="KW-0808">Transferase</keyword>
<dbReference type="GO" id="GO:0016740">
    <property type="term" value="F:transferase activity"/>
    <property type="evidence" value="ECO:0007669"/>
    <property type="project" value="UniProtKB-KW"/>
</dbReference>
<proteinExistence type="predicted"/>
<protein>
    <submittedName>
        <fullName evidence="1">Polypeptide N-acetylgalactosaminyltransferase</fullName>
    </submittedName>
</protein>
<dbReference type="InterPro" id="IPR029063">
    <property type="entry name" value="SAM-dependent_MTases_sf"/>
</dbReference>
<gene>
    <name evidence="1" type="ORF">MELA_00748</name>
</gene>
<name>A0A564ZHI4_9BACT</name>
<evidence type="ECO:0000313" key="2">
    <source>
        <dbReference type="Proteomes" id="UP000334340"/>
    </source>
</evidence>
<dbReference type="PANTHER" id="PTHR43861">
    <property type="entry name" value="TRANS-ACONITATE 2-METHYLTRANSFERASE-RELATED"/>
    <property type="match status" value="1"/>
</dbReference>